<evidence type="ECO:0008006" key="4">
    <source>
        <dbReference type="Google" id="ProtNLM"/>
    </source>
</evidence>
<dbReference type="OrthoDB" id="9837466at2"/>
<feature type="transmembrane region" description="Helical" evidence="1">
    <location>
        <begin position="274"/>
        <end position="299"/>
    </location>
</feature>
<feature type="transmembrane region" description="Helical" evidence="1">
    <location>
        <begin position="244"/>
        <end position="262"/>
    </location>
</feature>
<dbReference type="RefSeq" id="WP_012583714.1">
    <property type="nucleotide sequence ID" value="NC_011661.1"/>
</dbReference>
<dbReference type="InParanoid" id="B8E0I9"/>
<dbReference type="STRING" id="515635.Dtur_1360"/>
<protein>
    <recommendedName>
        <fullName evidence="4">DUF2232 domain-containing protein</fullName>
    </recommendedName>
</protein>
<dbReference type="PANTHER" id="PTHR41324">
    <property type="entry name" value="MEMBRANE PROTEIN-RELATED"/>
    <property type="match status" value="1"/>
</dbReference>
<dbReference type="AlphaFoldDB" id="B8E0I9"/>
<feature type="transmembrane region" description="Helical" evidence="1">
    <location>
        <begin position="97"/>
        <end position="121"/>
    </location>
</feature>
<organism evidence="2 3">
    <name type="scientific">Dictyoglomus turgidum (strain DSM 6724 / Z-1310)</name>
    <dbReference type="NCBI Taxonomy" id="515635"/>
    <lineage>
        <taxon>Bacteria</taxon>
        <taxon>Pseudomonadati</taxon>
        <taxon>Dictyoglomota</taxon>
        <taxon>Dictyoglomia</taxon>
        <taxon>Dictyoglomales</taxon>
        <taxon>Dictyoglomaceae</taxon>
        <taxon>Dictyoglomus</taxon>
    </lineage>
</organism>
<keyword evidence="1" id="KW-1133">Transmembrane helix</keyword>
<name>B8E0I9_DICTD</name>
<dbReference type="eggNOG" id="COG4241">
    <property type="taxonomic scope" value="Bacteria"/>
</dbReference>
<gene>
    <name evidence="2" type="ordered locus">Dtur_1360</name>
</gene>
<feature type="transmembrane region" description="Helical" evidence="1">
    <location>
        <begin position="72"/>
        <end position="90"/>
    </location>
</feature>
<feature type="transmembrane region" description="Helical" evidence="1">
    <location>
        <begin position="216"/>
        <end position="232"/>
    </location>
</feature>
<evidence type="ECO:0000313" key="2">
    <source>
        <dbReference type="EMBL" id="ACK42634.1"/>
    </source>
</evidence>
<evidence type="ECO:0000256" key="1">
    <source>
        <dbReference type="SAM" id="Phobius"/>
    </source>
</evidence>
<reference evidence="3" key="1">
    <citation type="journal article" date="2016" name="Front. Microbiol.">
        <title>The complete genome sequence of hyperthermophile Dictyoglomus turgidum DSM 6724 reveals a specialized carbohydrate fermentor.</title>
        <authorList>
            <person name="Brumm P.J."/>
            <person name="Gowda K."/>
            <person name="Robb F.T."/>
            <person name="Mead D.A."/>
        </authorList>
    </citation>
    <scope>NUCLEOTIDE SEQUENCE [LARGE SCALE GENOMIC DNA]</scope>
    <source>
        <strain evidence="3">DSM 6724 / Z-1310</strain>
    </source>
</reference>
<dbReference type="Proteomes" id="UP000007719">
    <property type="component" value="Chromosome"/>
</dbReference>
<dbReference type="KEGG" id="dtu:Dtur_1360"/>
<keyword evidence="3" id="KW-1185">Reference proteome</keyword>
<dbReference type="PANTHER" id="PTHR41324:SF1">
    <property type="entry name" value="DUF2232 DOMAIN-CONTAINING PROTEIN"/>
    <property type="match status" value="1"/>
</dbReference>
<keyword evidence="1" id="KW-0812">Transmembrane</keyword>
<proteinExistence type="predicted"/>
<dbReference type="Pfam" id="PF09991">
    <property type="entry name" value="DUF2232"/>
    <property type="match status" value="1"/>
</dbReference>
<dbReference type="EnsemblBacteria" id="ACK42634">
    <property type="protein sequence ID" value="ACK42634"/>
    <property type="gene ID" value="Dtur_1360"/>
</dbReference>
<feature type="transmembrane region" description="Helical" evidence="1">
    <location>
        <begin position="12"/>
        <end position="35"/>
    </location>
</feature>
<dbReference type="HOGENOM" id="CLU_896381_0_0_0"/>
<sequence>MNRSLQGLVEGSLITAINIVLAWFSYWFFPMIYFIPLPSLILTYRHGLRISILSLIISIILLSLMLSPFSAIFLMLPSGILGLYLGYGLQKKFNLRLLIVGSFTLLLFFEILSIYLSMILFKMPFEKVIGIDAMKEGWRKSLEIFRNYLGESNNEYIDMQNKFMENLHIFVPYFLIISTLFQVFLNYIIVERVLKRFKIEAPSLPNLEGFRISKKLLFSVLALYILFIFVNIPSKNIILSNLYLFLQTIILFNGYIFAWILLKHYISRKSLRILLFILFILNPIFGSIIFIVGFVDIFFPLREKLILKEG</sequence>
<accession>B8E0I9</accession>
<keyword evidence="1" id="KW-0472">Membrane</keyword>
<dbReference type="InterPro" id="IPR018710">
    <property type="entry name" value="DUF2232"/>
</dbReference>
<evidence type="ECO:0000313" key="3">
    <source>
        <dbReference type="Proteomes" id="UP000007719"/>
    </source>
</evidence>
<dbReference type="FunCoup" id="B8E0I9">
    <property type="interactions" value="3"/>
</dbReference>
<feature type="transmembrane region" description="Helical" evidence="1">
    <location>
        <begin position="169"/>
        <end position="190"/>
    </location>
</feature>
<dbReference type="EMBL" id="CP001251">
    <property type="protein sequence ID" value="ACK42634.1"/>
    <property type="molecule type" value="Genomic_DNA"/>
</dbReference>